<dbReference type="InterPro" id="IPR000994">
    <property type="entry name" value="Pept_M24"/>
</dbReference>
<organism evidence="2 3">
    <name type="scientific">Pseudonocardia alaniniphila</name>
    <dbReference type="NCBI Taxonomy" id="75291"/>
    <lineage>
        <taxon>Bacteria</taxon>
        <taxon>Bacillati</taxon>
        <taxon>Actinomycetota</taxon>
        <taxon>Actinomycetes</taxon>
        <taxon>Pseudonocardiales</taxon>
        <taxon>Pseudonocardiaceae</taxon>
        <taxon>Pseudonocardia</taxon>
    </lineage>
</organism>
<keyword evidence="3" id="KW-1185">Reference proteome</keyword>
<keyword evidence="2" id="KW-0378">Hydrolase</keyword>
<proteinExistence type="predicted"/>
<dbReference type="Proteomes" id="UP001299970">
    <property type="component" value="Unassembled WGS sequence"/>
</dbReference>
<dbReference type="InterPro" id="IPR036005">
    <property type="entry name" value="Creatinase/aminopeptidase-like"/>
</dbReference>
<dbReference type="PANTHER" id="PTHR46112">
    <property type="entry name" value="AMINOPEPTIDASE"/>
    <property type="match status" value="1"/>
</dbReference>
<keyword evidence="2" id="KW-0031">Aminopeptidase</keyword>
<dbReference type="Pfam" id="PF00557">
    <property type="entry name" value="Peptidase_M24"/>
    <property type="match status" value="1"/>
</dbReference>
<dbReference type="GO" id="GO:0004177">
    <property type="term" value="F:aminopeptidase activity"/>
    <property type="evidence" value="ECO:0007669"/>
    <property type="project" value="UniProtKB-KW"/>
</dbReference>
<protein>
    <submittedName>
        <fullName evidence="2">Aminopeptidase P family protein</fullName>
    </submittedName>
</protein>
<evidence type="ECO:0000259" key="1">
    <source>
        <dbReference type="Pfam" id="PF00557"/>
    </source>
</evidence>
<dbReference type="InterPro" id="IPR050659">
    <property type="entry name" value="Peptidase_M24B"/>
</dbReference>
<feature type="domain" description="Peptidase M24" evidence="1">
    <location>
        <begin position="18"/>
        <end position="197"/>
    </location>
</feature>
<reference evidence="2 3" key="1">
    <citation type="submission" date="2022-03" db="EMBL/GenBank/DDBJ databases">
        <title>Pseudonocardia alaer sp. nov., a novel actinomycete isolated from reed forest soil.</title>
        <authorList>
            <person name="Wang L."/>
        </authorList>
    </citation>
    <scope>NUCLEOTIDE SEQUENCE [LARGE SCALE GENOMIC DNA]</scope>
    <source>
        <strain evidence="2 3">Y-16303</strain>
    </source>
</reference>
<sequence length="243" mass="27113">MAPTADRSADEAERARQLVEAEEKAEALFAEVARRGIIAPGRREAQVSDDVRDLAADLFGVSRHWHKRIVRSGPNTLQPYRENPPDRALAGDDIVFLDFGPIFSEWEADFGRTFVLGDDPRKLQLQADLPRIFDAGRAFFETHDEISGAELYQYVVGASEEAGWRFGGVHSGHLVGEFPHETIDGERIDSYIAPGSTGPMRRTDRVGRVCHWILEVHLVDPDRGYGGFYEQLLTLRRPATAAG</sequence>
<comment type="caution">
    <text evidence="2">The sequence shown here is derived from an EMBL/GenBank/DDBJ whole genome shotgun (WGS) entry which is preliminary data.</text>
</comment>
<dbReference type="PANTHER" id="PTHR46112:SF8">
    <property type="entry name" value="CYTOPLASMIC PEPTIDASE PEPQ-RELATED"/>
    <property type="match status" value="1"/>
</dbReference>
<dbReference type="EMBL" id="JAKXMK010000030">
    <property type="protein sequence ID" value="MCH6170089.1"/>
    <property type="molecule type" value="Genomic_DNA"/>
</dbReference>
<gene>
    <name evidence="2" type="ORF">MMF94_30690</name>
</gene>
<evidence type="ECO:0000313" key="3">
    <source>
        <dbReference type="Proteomes" id="UP001299970"/>
    </source>
</evidence>
<name>A0ABS9TNI6_9PSEU</name>
<keyword evidence="2" id="KW-0645">Protease</keyword>
<dbReference type="SUPFAM" id="SSF55920">
    <property type="entry name" value="Creatinase/aminopeptidase"/>
    <property type="match status" value="1"/>
</dbReference>
<evidence type="ECO:0000313" key="2">
    <source>
        <dbReference type="EMBL" id="MCH6170089.1"/>
    </source>
</evidence>
<dbReference type="Gene3D" id="3.90.230.10">
    <property type="entry name" value="Creatinase/methionine aminopeptidase superfamily"/>
    <property type="match status" value="1"/>
</dbReference>
<dbReference type="RefSeq" id="WP_241040895.1">
    <property type="nucleotide sequence ID" value="NZ_BAAAJF010000028.1"/>
</dbReference>
<accession>A0ABS9TNI6</accession>